<dbReference type="PROSITE" id="PS50885">
    <property type="entry name" value="HAMP"/>
    <property type="match status" value="1"/>
</dbReference>
<dbReference type="PROSITE" id="PS50111">
    <property type="entry name" value="CHEMOTAXIS_TRANSDUC_2"/>
    <property type="match status" value="1"/>
</dbReference>
<dbReference type="InterPro" id="IPR004090">
    <property type="entry name" value="Chemotax_Me-accpt_rcpt"/>
</dbReference>
<reference evidence="8 9" key="1">
    <citation type="journal article" date="2022" name="Arch. Microbiol.">
        <title>Paraburkholderia bengalensis sp. nov. isolated from roots of Oryza sativa, IR64.</title>
        <authorList>
            <person name="Nag P."/>
            <person name="Mondal N."/>
            <person name="Sarkar J."/>
            <person name="Das S."/>
        </authorList>
    </citation>
    <scope>NUCLEOTIDE SEQUENCE [LARGE SCALE GENOMIC DNA]</scope>
    <source>
        <strain evidence="8 9">IR64_4_BI</strain>
    </source>
</reference>
<dbReference type="CDD" id="cd19411">
    <property type="entry name" value="MCP2201-like_sensor"/>
    <property type="match status" value="1"/>
</dbReference>
<dbReference type="InterPro" id="IPR003660">
    <property type="entry name" value="HAMP_dom"/>
</dbReference>
<feature type="region of interest" description="Disordered" evidence="4">
    <location>
        <begin position="312"/>
        <end position="331"/>
    </location>
</feature>
<evidence type="ECO:0000256" key="4">
    <source>
        <dbReference type="SAM" id="MobiDB-lite"/>
    </source>
</evidence>
<dbReference type="CDD" id="cd06225">
    <property type="entry name" value="HAMP"/>
    <property type="match status" value="1"/>
</dbReference>
<dbReference type="Gene3D" id="1.10.287.950">
    <property type="entry name" value="Methyl-accepting chemotaxis protein"/>
    <property type="match status" value="1"/>
</dbReference>
<dbReference type="InterPro" id="IPR051310">
    <property type="entry name" value="MCP_chemotaxis"/>
</dbReference>
<comment type="similarity">
    <text evidence="2">Belongs to the methyl-accepting chemotaxis (MCP) protein family.</text>
</comment>
<dbReference type="Pfam" id="PF12729">
    <property type="entry name" value="4HB_MCP_1"/>
    <property type="match status" value="1"/>
</dbReference>
<dbReference type="Proteomes" id="UP001386437">
    <property type="component" value="Unassembled WGS sequence"/>
</dbReference>
<feature type="domain" description="HAMP" evidence="7">
    <location>
        <begin position="254"/>
        <end position="306"/>
    </location>
</feature>
<dbReference type="PRINTS" id="PR00260">
    <property type="entry name" value="CHEMTRNSDUCR"/>
</dbReference>
<dbReference type="EMBL" id="JACFYJ010000010">
    <property type="protein sequence ID" value="MEI5997381.1"/>
    <property type="molecule type" value="Genomic_DNA"/>
</dbReference>
<organism evidence="8 9">
    <name type="scientific">Paraburkholderia bengalensis</name>
    <dbReference type="NCBI Taxonomy" id="2747562"/>
    <lineage>
        <taxon>Bacteria</taxon>
        <taxon>Pseudomonadati</taxon>
        <taxon>Pseudomonadota</taxon>
        <taxon>Betaproteobacteria</taxon>
        <taxon>Burkholderiales</taxon>
        <taxon>Burkholderiaceae</taxon>
        <taxon>Paraburkholderia</taxon>
    </lineage>
</organism>
<accession>A0ABU8IPB4</accession>
<evidence type="ECO:0000256" key="3">
    <source>
        <dbReference type="PROSITE-ProRule" id="PRU00284"/>
    </source>
</evidence>
<sequence>MSVAGGSTGARKLPESGRSLHENIHRSYQFRRSYRGPAVKNTLTIKTRLFIGFLSMAAIAVVISVVALFSLADTTHAFGEYVHGIDARAQVAAEVRAAVDRRAIAARNLVLVTTAADFELEKAAVNRAHEDVGIKLKQLNHMIDSATDTSETARSLVAEMNRVEALYGPVALDIVNLALTHRRDEAIRKMDDQCRPLLAALVKATDAYASYTRSRQDATVQSFEARYALLRGVILGVSALAIAVSLVLSVRMVRSITQPITRAVEVARTVAMGDLTSRIVVDRNDEAGELLKALCEMNDRLTETVDRVRSSSANVSTATDEIATGNSDLSRRTEAQAASLQQTAASMEQLTSTVKQNAESAQHAKALATNASAISQRGSDTVERVVTTMEAISTSSSKIAEITGIIEGISFQTNILALNAAVEAARAGEEGRGFAVVAGEVRSLAQRSAQAAKEIKELIARSVQEVQNGSSLADDAGRTMADVKLAVARLSEIVEEIAAASAEQGRGIEQVNQAISQMDTVTQQNAALVEQASAASRSLRDQGRELDDTVSAFKLAAV</sequence>
<feature type="domain" description="Methyl-accepting transducer" evidence="6">
    <location>
        <begin position="311"/>
        <end position="540"/>
    </location>
</feature>
<gene>
    <name evidence="8" type="ORF">H3V53_09205</name>
</gene>
<dbReference type="PANTHER" id="PTHR43531:SF14">
    <property type="entry name" value="METHYL-ACCEPTING CHEMOTAXIS PROTEIN I-RELATED"/>
    <property type="match status" value="1"/>
</dbReference>
<keyword evidence="9" id="KW-1185">Reference proteome</keyword>
<evidence type="ECO:0000259" key="6">
    <source>
        <dbReference type="PROSITE" id="PS50111"/>
    </source>
</evidence>
<keyword evidence="5" id="KW-0812">Transmembrane</keyword>
<evidence type="ECO:0000256" key="1">
    <source>
        <dbReference type="ARBA" id="ARBA00022481"/>
    </source>
</evidence>
<evidence type="ECO:0000256" key="5">
    <source>
        <dbReference type="SAM" id="Phobius"/>
    </source>
</evidence>
<dbReference type="InterPro" id="IPR024478">
    <property type="entry name" value="HlyB_4HB_MCP"/>
</dbReference>
<evidence type="ECO:0000256" key="2">
    <source>
        <dbReference type="ARBA" id="ARBA00029447"/>
    </source>
</evidence>
<name>A0ABU8IPB4_9BURK</name>
<comment type="caution">
    <text evidence="8">The sequence shown here is derived from an EMBL/GenBank/DDBJ whole genome shotgun (WGS) entry which is preliminary data.</text>
</comment>
<keyword evidence="3" id="KW-0807">Transducer</keyword>
<protein>
    <submittedName>
        <fullName evidence="8">HAMP domain-containing protein</fullName>
    </submittedName>
</protein>
<dbReference type="SMART" id="SM00304">
    <property type="entry name" value="HAMP"/>
    <property type="match status" value="1"/>
</dbReference>
<dbReference type="InterPro" id="IPR047347">
    <property type="entry name" value="YvaQ-like_sensor"/>
</dbReference>
<dbReference type="PANTHER" id="PTHR43531">
    <property type="entry name" value="PROTEIN ICFG"/>
    <property type="match status" value="1"/>
</dbReference>
<keyword evidence="1" id="KW-0488">Methylation</keyword>
<keyword evidence="5" id="KW-0472">Membrane</keyword>
<feature type="transmembrane region" description="Helical" evidence="5">
    <location>
        <begin position="228"/>
        <end position="248"/>
    </location>
</feature>
<feature type="transmembrane region" description="Helical" evidence="5">
    <location>
        <begin position="49"/>
        <end position="72"/>
    </location>
</feature>
<proteinExistence type="inferred from homology"/>
<dbReference type="SMART" id="SM00283">
    <property type="entry name" value="MA"/>
    <property type="match status" value="1"/>
</dbReference>
<dbReference type="InterPro" id="IPR004089">
    <property type="entry name" value="MCPsignal_dom"/>
</dbReference>
<evidence type="ECO:0000313" key="8">
    <source>
        <dbReference type="EMBL" id="MEI5997381.1"/>
    </source>
</evidence>
<dbReference type="Pfam" id="PF00015">
    <property type="entry name" value="MCPsignal"/>
    <property type="match status" value="1"/>
</dbReference>
<evidence type="ECO:0000313" key="9">
    <source>
        <dbReference type="Proteomes" id="UP001386437"/>
    </source>
</evidence>
<dbReference type="Pfam" id="PF00672">
    <property type="entry name" value="HAMP"/>
    <property type="match status" value="1"/>
</dbReference>
<evidence type="ECO:0000259" key="7">
    <source>
        <dbReference type="PROSITE" id="PS50885"/>
    </source>
</evidence>
<keyword evidence="5" id="KW-1133">Transmembrane helix</keyword>
<dbReference type="CDD" id="cd11386">
    <property type="entry name" value="MCP_signal"/>
    <property type="match status" value="1"/>
</dbReference>
<dbReference type="SUPFAM" id="SSF58104">
    <property type="entry name" value="Methyl-accepting chemotaxis protein (MCP) signaling domain"/>
    <property type="match status" value="1"/>
</dbReference>
<feature type="compositionally biased region" description="Polar residues" evidence="4">
    <location>
        <begin position="312"/>
        <end position="328"/>
    </location>
</feature>